<dbReference type="PANTHER" id="PTHR24369">
    <property type="entry name" value="ANTIGEN BSP, PUTATIVE-RELATED"/>
    <property type="match status" value="1"/>
</dbReference>
<dbReference type="SMR" id="A0A3B5YRU8"/>
<name>A0A3B5YRU8_WHEAT</name>
<dbReference type="STRING" id="4565.A0A3B5YRU8"/>
<evidence type="ECO:0000313" key="4">
    <source>
        <dbReference type="Proteomes" id="UP000019116"/>
    </source>
</evidence>
<dbReference type="Gramene" id="TraesCS1B03G0059300.1">
    <property type="protein sequence ID" value="TraesCS1B03G0059300.1.CDS"/>
    <property type="gene ID" value="TraesCS1B03G0059300"/>
</dbReference>
<keyword evidence="2" id="KW-0677">Repeat</keyword>
<dbReference type="Proteomes" id="UP000019116">
    <property type="component" value="Chromosome 1B"/>
</dbReference>
<reference evidence="3" key="1">
    <citation type="submission" date="2018-08" db="EMBL/GenBank/DDBJ databases">
        <authorList>
            <person name="Rossello M."/>
        </authorList>
    </citation>
    <scope>NUCLEOTIDE SEQUENCE [LARGE SCALE GENOMIC DNA]</scope>
    <source>
        <strain evidence="3">cv. Chinese Spring</strain>
    </source>
</reference>
<dbReference type="AlphaFoldDB" id="A0A3B5YRU8"/>
<dbReference type="Gramene" id="TraesCS1B02G029600.1">
    <property type="protein sequence ID" value="TraesCS1B02G029600.1"/>
    <property type="gene ID" value="TraesCS1B02G029600"/>
</dbReference>
<proteinExistence type="predicted"/>
<dbReference type="InterPro" id="IPR001611">
    <property type="entry name" value="Leu-rich_rpt"/>
</dbReference>
<dbReference type="EnsemblPlants" id="TraesCS1B02G029600.1">
    <property type="protein sequence ID" value="TraesCS1B02G029600.1"/>
    <property type="gene ID" value="TraesCS1B02G029600"/>
</dbReference>
<sequence>MASSSWRYWTDHDRKKWRDALTDKDFWLYGYEGTVEYYNSLVILAISPAGKGLTWNVGVGPKASFTQAITNHIFSVRNCMYGGYKHMIKVDLNPTPTSDEALGGGITSIKYKIAVAAAKELGLLDQEYNRLEERNEELLYYSYGDFDQDTSRELESYVKNKIVPRIIKQLSTEKYFLMVENLQLPIELGSFTLDVGLPPPTWADSCWFISTTSHDAYNESKSKDDILISINEDDFVMVLIIYSMLHSAYDILNKTHQEHEDWFDIALNCFHYAITVFAQYSPWIFTSDELIHHWTALGILPGFTIKEEEEIGTYISKCAYMEQVGTVILEVFEKYSLLQLPFSHANEAYEATSTSAQFLAYHGLVAKGITVDELLENKKKWISFVGDHGWHVSLEWLNPEETKGTHALILRGCHTSPILSKLDNFLSELPFLRVLDLSYTPTKTLPSSIGCLLNLRLLALRGCHDLKSLSSSSATSATDSPTNISSSSPLSTLYQLEILDMNGAPFSHLTQDMASQMSNLIYLDMSYSLITTFPPNFFKDVSNLEELILVSCSNLVELPPSMALLSTLTTLEISGSQIKYFPQKMFEEMLKLHSIKLIDNKELISLTGPISSDQGIKLEGQTNLVSFVLIGASHIRCLSLRGCRKLESIEIKDLGALEEIDLPCTAIMEFPVDIINSTQLRRLLLQGVPSLRRFPWHKLERLPDVFYLDQCTEGDGNYSDEICQVCVSDPSFFLSFRDSVVDLVEDGWFFQSFYVRVAPCNSHSRQQQDEEDMLDSKLQLFVQNQSTYVDAYSSCYAEEIRIESPVTVPFHRTERHVEITGMKDPTIGLCDLLNVTTSISVTCDTSMEYFSDLSGHGESGWTERAGFSARSWPVRSWPAEEFVRSGY</sequence>
<dbReference type="SUPFAM" id="SSF52058">
    <property type="entry name" value="L domain-like"/>
    <property type="match status" value="1"/>
</dbReference>
<keyword evidence="4" id="KW-1185">Reference proteome</keyword>
<protein>
    <submittedName>
        <fullName evidence="3">Uncharacterized protein</fullName>
    </submittedName>
</protein>
<dbReference type="InterPro" id="IPR032675">
    <property type="entry name" value="LRR_dom_sf"/>
</dbReference>
<dbReference type="Gene3D" id="3.80.10.10">
    <property type="entry name" value="Ribonuclease Inhibitor"/>
    <property type="match status" value="3"/>
</dbReference>
<reference evidence="3" key="2">
    <citation type="submission" date="2018-10" db="UniProtKB">
        <authorList>
            <consortium name="EnsemblPlants"/>
        </authorList>
    </citation>
    <scope>IDENTIFICATION</scope>
</reference>
<dbReference type="SMART" id="SM00369">
    <property type="entry name" value="LRR_TYP"/>
    <property type="match status" value="4"/>
</dbReference>
<organism evidence="3">
    <name type="scientific">Triticum aestivum</name>
    <name type="common">Wheat</name>
    <dbReference type="NCBI Taxonomy" id="4565"/>
    <lineage>
        <taxon>Eukaryota</taxon>
        <taxon>Viridiplantae</taxon>
        <taxon>Streptophyta</taxon>
        <taxon>Embryophyta</taxon>
        <taxon>Tracheophyta</taxon>
        <taxon>Spermatophyta</taxon>
        <taxon>Magnoliopsida</taxon>
        <taxon>Liliopsida</taxon>
        <taxon>Poales</taxon>
        <taxon>Poaceae</taxon>
        <taxon>BOP clade</taxon>
        <taxon>Pooideae</taxon>
        <taxon>Triticodae</taxon>
        <taxon>Triticeae</taxon>
        <taxon>Triticinae</taxon>
        <taxon>Triticum</taxon>
    </lineage>
</organism>
<evidence type="ECO:0000256" key="2">
    <source>
        <dbReference type="ARBA" id="ARBA00022737"/>
    </source>
</evidence>
<dbReference type="InterPro" id="IPR003591">
    <property type="entry name" value="Leu-rich_rpt_typical-subtyp"/>
</dbReference>
<dbReference type="Pfam" id="PF13855">
    <property type="entry name" value="LRR_8"/>
    <property type="match status" value="1"/>
</dbReference>
<evidence type="ECO:0000256" key="1">
    <source>
        <dbReference type="ARBA" id="ARBA00022614"/>
    </source>
</evidence>
<dbReference type="PANTHER" id="PTHR24369:SF214">
    <property type="entry name" value="GLYCOPROTEIN V PLATELET"/>
    <property type="match status" value="1"/>
</dbReference>
<keyword evidence="1" id="KW-0433">Leucine-rich repeat</keyword>
<accession>A0A3B5YRU8</accession>
<evidence type="ECO:0000313" key="3">
    <source>
        <dbReference type="EnsemblPlants" id="TraesCS1B02G029600.1"/>
    </source>
</evidence>
<dbReference type="InterPro" id="IPR050541">
    <property type="entry name" value="LRR_TM_domain-containing"/>
</dbReference>